<dbReference type="Proteomes" id="UP000822993">
    <property type="component" value="Unassembled WGS sequence"/>
</dbReference>
<sequence>MTSACSEKVEVLDSPYRAEFDAALGRVTTDFERSVLGDGVITDAEYAEAQQRYVSCVEDQGYSLVVRASPNGDPIYEFDTGLPPDDSFEEARAAAFAAYDECGLVTIREIEPLKRAIEANPQNVDREQAIIDCLVDAEVAPRGSTVEDLGTYLSVDGTDAGDPLAARTDAIDECVSSAAQ</sequence>
<evidence type="ECO:0000313" key="2">
    <source>
        <dbReference type="Proteomes" id="UP000822993"/>
    </source>
</evidence>
<keyword evidence="2" id="KW-1185">Reference proteome</keyword>
<organism evidence="1 2">
    <name type="scientific">Oerskovia douganii</name>
    <dbReference type="NCBI Taxonomy" id="2762210"/>
    <lineage>
        <taxon>Bacteria</taxon>
        <taxon>Bacillati</taxon>
        <taxon>Actinomycetota</taxon>
        <taxon>Actinomycetes</taxon>
        <taxon>Micrococcales</taxon>
        <taxon>Cellulomonadaceae</taxon>
        <taxon>Oerskovia</taxon>
    </lineage>
</organism>
<evidence type="ECO:0000313" key="1">
    <source>
        <dbReference type="EMBL" id="MBE7701848.1"/>
    </source>
</evidence>
<dbReference type="RefSeq" id="WP_193721065.1">
    <property type="nucleotide sequence ID" value="NZ_JACSPN010000026.1"/>
</dbReference>
<dbReference type="AlphaFoldDB" id="A0A9D5UBW6"/>
<proteinExistence type="predicted"/>
<comment type="caution">
    <text evidence="1">The sequence shown here is derived from an EMBL/GenBank/DDBJ whole genome shotgun (WGS) entry which is preliminary data.</text>
</comment>
<protein>
    <submittedName>
        <fullName evidence="1">Uncharacterized protein</fullName>
    </submittedName>
</protein>
<name>A0A9D5UBW6_9CELL</name>
<dbReference type="EMBL" id="JACSPN010000026">
    <property type="protein sequence ID" value="MBE7701848.1"/>
    <property type="molecule type" value="Genomic_DNA"/>
</dbReference>
<accession>A0A9D5UBW6</accession>
<gene>
    <name evidence="1" type="ORF">H9623_16265</name>
</gene>
<reference evidence="1 2" key="1">
    <citation type="submission" date="2020-08" db="EMBL/GenBank/DDBJ databases">
        <title>A Genomic Blueprint of the Chicken Gut Microbiome.</title>
        <authorList>
            <person name="Gilroy R."/>
            <person name="Ravi A."/>
            <person name="Getino M."/>
            <person name="Pursley I."/>
            <person name="Horton D.L."/>
            <person name="Alikhan N.-F."/>
            <person name="Baker D."/>
            <person name="Gharbi K."/>
            <person name="Hall N."/>
            <person name="Watson M."/>
            <person name="Adriaenssens E.M."/>
            <person name="Foster-Nyarko E."/>
            <person name="Jarju S."/>
            <person name="Secka A."/>
            <person name="Antonio M."/>
            <person name="Oren A."/>
            <person name="Chaudhuri R."/>
            <person name="La Ragione R.M."/>
            <person name="Hildebrand F."/>
            <person name="Pallen M.J."/>
        </authorList>
    </citation>
    <scope>NUCLEOTIDE SEQUENCE [LARGE SCALE GENOMIC DNA]</scope>
    <source>
        <strain evidence="1 2">Sa1BUA8</strain>
    </source>
</reference>